<dbReference type="EMBL" id="CAAALY010255167">
    <property type="protein sequence ID" value="VEL37499.1"/>
    <property type="molecule type" value="Genomic_DNA"/>
</dbReference>
<dbReference type="Proteomes" id="UP000784294">
    <property type="component" value="Unassembled WGS sequence"/>
</dbReference>
<reference evidence="2" key="1">
    <citation type="submission" date="2018-11" db="EMBL/GenBank/DDBJ databases">
        <authorList>
            <consortium name="Pathogen Informatics"/>
        </authorList>
    </citation>
    <scope>NUCLEOTIDE SEQUENCE</scope>
</reference>
<evidence type="ECO:0000313" key="2">
    <source>
        <dbReference type="EMBL" id="VEL37499.1"/>
    </source>
</evidence>
<evidence type="ECO:0000313" key="3">
    <source>
        <dbReference type="Proteomes" id="UP000784294"/>
    </source>
</evidence>
<proteinExistence type="predicted"/>
<accession>A0A448XII5</accession>
<keyword evidence="3" id="KW-1185">Reference proteome</keyword>
<name>A0A448XII5_9PLAT</name>
<gene>
    <name evidence="2" type="ORF">PXEA_LOCUS30939</name>
</gene>
<protein>
    <submittedName>
        <fullName evidence="2">Uncharacterized protein</fullName>
    </submittedName>
</protein>
<comment type="caution">
    <text evidence="2">The sequence shown here is derived from an EMBL/GenBank/DDBJ whole genome shotgun (WGS) entry which is preliminary data.</text>
</comment>
<sequence length="120" mass="12943">MVDPIGNKITTLPYSQPSSPFLSLSPPTSPLRSGSPPVRHASGIHFDMYSQSFPGQPSSTQNFSDGALQSLHSSVTPTRVSEPTVTKSVCFRPGSSISLDPCHSICIPRDIIFNTLRLED</sequence>
<dbReference type="AlphaFoldDB" id="A0A448XII5"/>
<organism evidence="2 3">
    <name type="scientific">Protopolystoma xenopodis</name>
    <dbReference type="NCBI Taxonomy" id="117903"/>
    <lineage>
        <taxon>Eukaryota</taxon>
        <taxon>Metazoa</taxon>
        <taxon>Spiralia</taxon>
        <taxon>Lophotrochozoa</taxon>
        <taxon>Platyhelminthes</taxon>
        <taxon>Monogenea</taxon>
        <taxon>Polyopisthocotylea</taxon>
        <taxon>Polystomatidea</taxon>
        <taxon>Polystomatidae</taxon>
        <taxon>Protopolystoma</taxon>
    </lineage>
</organism>
<feature type="region of interest" description="Disordered" evidence="1">
    <location>
        <begin position="1"/>
        <end position="37"/>
    </location>
</feature>
<feature type="compositionally biased region" description="Low complexity" evidence="1">
    <location>
        <begin position="12"/>
        <end position="37"/>
    </location>
</feature>
<evidence type="ECO:0000256" key="1">
    <source>
        <dbReference type="SAM" id="MobiDB-lite"/>
    </source>
</evidence>